<evidence type="ECO:0000256" key="1">
    <source>
        <dbReference type="ARBA" id="ARBA00008857"/>
    </source>
</evidence>
<dbReference type="Proteomes" id="UP000524893">
    <property type="component" value="Unassembled WGS sequence"/>
</dbReference>
<comment type="caution">
    <text evidence="8">The sequence shown here is derived from an EMBL/GenBank/DDBJ whole genome shotgun (WGS) entry which is preliminary data.</text>
</comment>
<keyword evidence="3 5" id="KW-0238">DNA-binding</keyword>
<evidence type="ECO:0000313" key="9">
    <source>
        <dbReference type="Proteomes" id="UP000524893"/>
    </source>
</evidence>
<evidence type="ECO:0000256" key="2">
    <source>
        <dbReference type="ARBA" id="ARBA00022908"/>
    </source>
</evidence>
<dbReference type="InterPro" id="IPR013762">
    <property type="entry name" value="Integrase-like_cat_sf"/>
</dbReference>
<evidence type="ECO:0000259" key="6">
    <source>
        <dbReference type="PROSITE" id="PS51898"/>
    </source>
</evidence>
<dbReference type="InterPro" id="IPR050090">
    <property type="entry name" value="Tyrosine_recombinase_XerCD"/>
</dbReference>
<dbReference type="RefSeq" id="WP_182281355.1">
    <property type="nucleotide sequence ID" value="NZ_JABTCN010000071.1"/>
</dbReference>
<proteinExistence type="inferred from homology"/>
<sequence>MVVSKNGNSWKYDFRFKGKRYRKSGFNTKRKAKDMEAQKLNELNNGITKSDDSFSKYFKKWLEVNKEGNVSPHSYNRYLTSLKAFEEKFGNIPISEVTQIDYREFLKEYGEGKYLNKAKNGRTTDTVSKLHSCLKGAFEDAFESGIISRNPTYKANPKGIKKGKPEDVKFMSKKAYDTIIDESKERTELSYLALYILAITGARFGEVQTLRYEGLKKPNNQIRIPGTKTENADRIIIITKESKKHIQGVIKTKPVSMNGYIFNTGANLITNKSVSDAMQRILSTHKLGRYTLHALRHTHASVLLSEGLSLQYISKRLGHADIDVTLRTYSHLIEEQKVEEDEKLVKFMENY</sequence>
<dbReference type="SUPFAM" id="SSF56349">
    <property type="entry name" value="DNA breaking-rejoining enzymes"/>
    <property type="match status" value="1"/>
</dbReference>
<reference evidence="8 9" key="1">
    <citation type="journal article" date="2020" name="Access Microbiol">
        <title>Isolation and genome sequencing of Staphylococcus schleiferi subspecies coagulans from Antarctic seals.</title>
        <authorList>
            <person name="Foster G."/>
            <person name="Robb A."/>
            <person name="Paterson G.K."/>
        </authorList>
    </citation>
    <scope>NUCLEOTIDE SEQUENCE [LARGE SCALE GENOMIC DNA]</scope>
    <source>
        <strain evidence="8 9">M615/02/4</strain>
    </source>
</reference>
<dbReference type="GO" id="GO:0006310">
    <property type="term" value="P:DNA recombination"/>
    <property type="evidence" value="ECO:0007669"/>
    <property type="project" value="UniProtKB-KW"/>
</dbReference>
<keyword evidence="4" id="KW-0233">DNA recombination</keyword>
<dbReference type="InterPro" id="IPR044068">
    <property type="entry name" value="CB"/>
</dbReference>
<dbReference type="GO" id="GO:0015074">
    <property type="term" value="P:DNA integration"/>
    <property type="evidence" value="ECO:0007669"/>
    <property type="project" value="UniProtKB-KW"/>
</dbReference>
<dbReference type="InterPro" id="IPR011010">
    <property type="entry name" value="DNA_brk_join_enz"/>
</dbReference>
<dbReference type="Gene3D" id="1.10.443.10">
    <property type="entry name" value="Intergrase catalytic core"/>
    <property type="match status" value="1"/>
</dbReference>
<dbReference type="Gene3D" id="1.10.150.130">
    <property type="match status" value="1"/>
</dbReference>
<gene>
    <name evidence="8" type="ORF">HR081_12155</name>
</gene>
<protein>
    <submittedName>
        <fullName evidence="8">Tyrosine-type recombinase/integrase</fullName>
    </submittedName>
</protein>
<dbReference type="PROSITE" id="PS51900">
    <property type="entry name" value="CB"/>
    <property type="match status" value="1"/>
</dbReference>
<feature type="domain" description="Core-binding (CB)" evidence="7">
    <location>
        <begin position="49"/>
        <end position="142"/>
    </location>
</feature>
<dbReference type="EMBL" id="JABTCN010000071">
    <property type="protein sequence ID" value="MBA8777621.1"/>
    <property type="molecule type" value="Genomic_DNA"/>
</dbReference>
<name>A0A9X0TPI5_9STAP</name>
<evidence type="ECO:0000313" key="8">
    <source>
        <dbReference type="EMBL" id="MBA8777621.1"/>
    </source>
</evidence>
<evidence type="ECO:0000256" key="4">
    <source>
        <dbReference type="ARBA" id="ARBA00023172"/>
    </source>
</evidence>
<dbReference type="PROSITE" id="PS51898">
    <property type="entry name" value="TYR_RECOMBINASE"/>
    <property type="match status" value="1"/>
</dbReference>
<feature type="domain" description="Tyr recombinase" evidence="6">
    <location>
        <begin position="166"/>
        <end position="342"/>
    </location>
</feature>
<evidence type="ECO:0000256" key="3">
    <source>
        <dbReference type="ARBA" id="ARBA00023125"/>
    </source>
</evidence>
<evidence type="ECO:0000259" key="7">
    <source>
        <dbReference type="PROSITE" id="PS51900"/>
    </source>
</evidence>
<dbReference type="PANTHER" id="PTHR30349">
    <property type="entry name" value="PHAGE INTEGRASE-RELATED"/>
    <property type="match status" value="1"/>
</dbReference>
<comment type="similarity">
    <text evidence="1">Belongs to the 'phage' integrase family.</text>
</comment>
<dbReference type="InterPro" id="IPR002104">
    <property type="entry name" value="Integrase_catalytic"/>
</dbReference>
<organism evidence="8 9">
    <name type="scientific">Staphylococcus coagulans</name>
    <dbReference type="NCBI Taxonomy" id="74706"/>
    <lineage>
        <taxon>Bacteria</taxon>
        <taxon>Bacillati</taxon>
        <taxon>Bacillota</taxon>
        <taxon>Bacilli</taxon>
        <taxon>Bacillales</taxon>
        <taxon>Staphylococcaceae</taxon>
        <taxon>Staphylococcus</taxon>
    </lineage>
</organism>
<dbReference type="Pfam" id="PF00589">
    <property type="entry name" value="Phage_integrase"/>
    <property type="match status" value="1"/>
</dbReference>
<dbReference type="PANTHER" id="PTHR30349:SF64">
    <property type="entry name" value="PROPHAGE INTEGRASE INTD-RELATED"/>
    <property type="match status" value="1"/>
</dbReference>
<keyword evidence="2" id="KW-0229">DNA integration</keyword>
<dbReference type="CDD" id="cd01189">
    <property type="entry name" value="INT_ICEBs1_C_like"/>
    <property type="match status" value="1"/>
</dbReference>
<dbReference type="InterPro" id="IPR004107">
    <property type="entry name" value="Integrase_SAM-like_N"/>
</dbReference>
<dbReference type="Pfam" id="PF14659">
    <property type="entry name" value="Phage_int_SAM_3"/>
    <property type="match status" value="1"/>
</dbReference>
<dbReference type="AlphaFoldDB" id="A0A9X0TPI5"/>
<accession>A0A9X0TPI5</accession>
<evidence type="ECO:0000256" key="5">
    <source>
        <dbReference type="PROSITE-ProRule" id="PRU01248"/>
    </source>
</evidence>
<dbReference type="GO" id="GO:0003677">
    <property type="term" value="F:DNA binding"/>
    <property type="evidence" value="ECO:0007669"/>
    <property type="project" value="UniProtKB-UniRule"/>
</dbReference>
<dbReference type="InterPro" id="IPR010998">
    <property type="entry name" value="Integrase_recombinase_N"/>
</dbReference>